<dbReference type="GO" id="GO:0009055">
    <property type="term" value="F:electron transfer activity"/>
    <property type="evidence" value="ECO:0007669"/>
    <property type="project" value="InterPro"/>
</dbReference>
<dbReference type="AlphaFoldDB" id="A0A5C6AZ01"/>
<dbReference type="GO" id="GO:0020037">
    <property type="term" value="F:heme binding"/>
    <property type="evidence" value="ECO:0007669"/>
    <property type="project" value="InterPro"/>
</dbReference>
<evidence type="ECO:0008006" key="4">
    <source>
        <dbReference type="Google" id="ProtNLM"/>
    </source>
</evidence>
<dbReference type="Pfam" id="PF06537">
    <property type="entry name" value="DHOR"/>
    <property type="match status" value="1"/>
</dbReference>
<feature type="signal peptide" evidence="1">
    <location>
        <begin position="1"/>
        <end position="26"/>
    </location>
</feature>
<dbReference type="Gene3D" id="1.10.760.10">
    <property type="entry name" value="Cytochrome c-like domain"/>
    <property type="match status" value="2"/>
</dbReference>
<dbReference type="PANTHER" id="PTHR30600:SF4">
    <property type="entry name" value="CYTOCHROME C DOMAIN-CONTAINING PROTEIN"/>
    <property type="match status" value="1"/>
</dbReference>
<feature type="chain" id="PRO_5022892534" description="Cytochrome c" evidence="1">
    <location>
        <begin position="27"/>
        <end position="532"/>
    </location>
</feature>
<comment type="caution">
    <text evidence="2">The sequence shown here is derived from an EMBL/GenBank/DDBJ whole genome shotgun (WGS) entry which is preliminary data.</text>
</comment>
<organism evidence="2 3">
    <name type="scientific">Stieleria varia</name>
    <dbReference type="NCBI Taxonomy" id="2528005"/>
    <lineage>
        <taxon>Bacteria</taxon>
        <taxon>Pseudomonadati</taxon>
        <taxon>Planctomycetota</taxon>
        <taxon>Planctomycetia</taxon>
        <taxon>Pirellulales</taxon>
        <taxon>Pirellulaceae</taxon>
        <taxon>Stieleria</taxon>
    </lineage>
</organism>
<dbReference type="InterPro" id="IPR010538">
    <property type="entry name" value="DHOR"/>
</dbReference>
<evidence type="ECO:0000256" key="1">
    <source>
        <dbReference type="SAM" id="SignalP"/>
    </source>
</evidence>
<dbReference type="GO" id="GO:0004130">
    <property type="term" value="F:cytochrome-c peroxidase activity"/>
    <property type="evidence" value="ECO:0007669"/>
    <property type="project" value="TreeGrafter"/>
</dbReference>
<evidence type="ECO:0000313" key="3">
    <source>
        <dbReference type="Proteomes" id="UP000320176"/>
    </source>
</evidence>
<dbReference type="PANTHER" id="PTHR30600">
    <property type="entry name" value="CYTOCHROME C PEROXIDASE-RELATED"/>
    <property type="match status" value="1"/>
</dbReference>
<keyword evidence="1" id="KW-0732">Signal</keyword>
<protein>
    <recommendedName>
        <fullName evidence="4">Cytochrome c</fullName>
    </recommendedName>
</protein>
<reference evidence="2 3" key="1">
    <citation type="submission" date="2019-02" db="EMBL/GenBank/DDBJ databases">
        <title>Deep-cultivation of Planctomycetes and their phenomic and genomic characterization uncovers novel biology.</title>
        <authorList>
            <person name="Wiegand S."/>
            <person name="Jogler M."/>
            <person name="Boedeker C."/>
            <person name="Pinto D."/>
            <person name="Vollmers J."/>
            <person name="Rivas-Marin E."/>
            <person name="Kohn T."/>
            <person name="Peeters S.H."/>
            <person name="Heuer A."/>
            <person name="Rast P."/>
            <person name="Oberbeckmann S."/>
            <person name="Bunk B."/>
            <person name="Jeske O."/>
            <person name="Meyerdierks A."/>
            <person name="Storesund J.E."/>
            <person name="Kallscheuer N."/>
            <person name="Luecker S."/>
            <person name="Lage O.M."/>
            <person name="Pohl T."/>
            <person name="Merkel B.J."/>
            <person name="Hornburger P."/>
            <person name="Mueller R.-W."/>
            <person name="Bruemmer F."/>
            <person name="Labrenz M."/>
            <person name="Spormann A.M."/>
            <person name="Op Den Camp H."/>
            <person name="Overmann J."/>
            <person name="Amann R."/>
            <person name="Jetten M.S.M."/>
            <person name="Mascher T."/>
            <person name="Medema M.H."/>
            <person name="Devos D.P."/>
            <person name="Kaster A.-K."/>
            <person name="Ovreas L."/>
            <person name="Rohde M."/>
            <person name="Galperin M.Y."/>
            <person name="Jogler C."/>
        </authorList>
    </citation>
    <scope>NUCLEOTIDE SEQUENCE [LARGE SCALE GENOMIC DNA]</scope>
    <source>
        <strain evidence="2 3">Pla52n</strain>
    </source>
</reference>
<name>A0A5C6AZ01_9BACT</name>
<keyword evidence="3" id="KW-1185">Reference proteome</keyword>
<sequence length="532" mass="57436" precursor="true">MKFSVTTVTCSVFVALTLTMAGSAMSVSPDAVASGKLLFEKQWTSGNPSLGHDGLGPLFNAASCADCHHQGGTGGSGDATRNAVTVGIEKLRITGGPIDDDVISNMVKLFHPGFIQPDGLMVNTLALHHHGGTPSFQQARELFLSASDAVYSNNGGPADAPEVRMAVMNPIHFKQEMGGFALEVNARVFSRNTPALFGSGLIDQVPDKLLKSQVNAQKRHPEISGRLATLPDGRIGKFGWRGNIATLLDFNDQACAAELGLKTKRKEQPLDPTLPHYRNPTVDIDDNGIRSLTAFVSALPTPTRMIPRESEHQANALRGEQQFAAVGCAICHVPQMGPAQGIYSDLLLHDMGPYLYDLNHAEPEIIRITPVTEVIQASSFAEVSTATGSYGGQTTAITLSTETRTTRTPSRPREFLFVAPSSISESMRIVPLGTKKLSDDANDPVLQKHARIHLQPTLFNQEWRTPPLWGLRDSAPYMHDGRAETVLEAIAMHDGEAAGTRDRFLSLPLPDRQAILAFLDTFVAQAPNPIDN</sequence>
<dbReference type="InterPro" id="IPR051395">
    <property type="entry name" value="Cytochrome_c_Peroxidase/MauG"/>
</dbReference>
<dbReference type="OrthoDB" id="9805202at2"/>
<dbReference type="EMBL" id="SJPN01000003">
    <property type="protein sequence ID" value="TWU04641.1"/>
    <property type="molecule type" value="Genomic_DNA"/>
</dbReference>
<accession>A0A5C6AZ01</accession>
<evidence type="ECO:0000313" key="2">
    <source>
        <dbReference type="EMBL" id="TWU04641.1"/>
    </source>
</evidence>
<dbReference type="SUPFAM" id="SSF46626">
    <property type="entry name" value="Cytochrome c"/>
    <property type="match status" value="1"/>
</dbReference>
<gene>
    <name evidence="2" type="ORF">Pla52n_26830</name>
</gene>
<dbReference type="InterPro" id="IPR036909">
    <property type="entry name" value="Cyt_c-like_dom_sf"/>
</dbReference>
<proteinExistence type="predicted"/>
<dbReference type="Proteomes" id="UP000320176">
    <property type="component" value="Unassembled WGS sequence"/>
</dbReference>